<keyword evidence="13" id="KW-1185">Reference proteome</keyword>
<evidence type="ECO:0000313" key="13">
    <source>
        <dbReference type="Proteomes" id="UP000746747"/>
    </source>
</evidence>
<evidence type="ECO:0000256" key="5">
    <source>
        <dbReference type="ARBA" id="ARBA00022448"/>
    </source>
</evidence>
<gene>
    <name evidence="12" type="ORF">CJOHNSTONI_LOCUS1993</name>
</gene>
<comment type="caution">
    <text evidence="12">The sequence shown here is derived from an EMBL/GenBank/DDBJ whole genome shotgun (WGS) entry which is preliminary data.</text>
</comment>
<comment type="similarity">
    <text evidence="4">Belongs to the complex I NDUFS5 subunit family.</text>
</comment>
<keyword evidence="10" id="KW-0472">Membrane</keyword>
<proteinExistence type="inferred from homology"/>
<accession>A0A8J2PQZ1</accession>
<protein>
    <submittedName>
        <fullName evidence="12">Uncharacterized protein</fullName>
    </submittedName>
</protein>
<keyword evidence="5" id="KW-0813">Transport</keyword>
<dbReference type="InterPro" id="IPR039870">
    <property type="entry name" value="Coa4-like"/>
</dbReference>
<evidence type="ECO:0000256" key="8">
    <source>
        <dbReference type="ARBA" id="ARBA00022982"/>
    </source>
</evidence>
<dbReference type="OrthoDB" id="5586401at2759"/>
<reference evidence="12" key="1">
    <citation type="submission" date="2021-09" db="EMBL/GenBank/DDBJ databases">
        <authorList>
            <consortium name="Pathogen Informatics"/>
        </authorList>
    </citation>
    <scope>NUCLEOTIDE SEQUENCE</scope>
</reference>
<dbReference type="GO" id="GO:0033617">
    <property type="term" value="P:mitochondrial respiratory chain complex IV assembly"/>
    <property type="evidence" value="ECO:0007669"/>
    <property type="project" value="InterPro"/>
</dbReference>
<evidence type="ECO:0000256" key="2">
    <source>
        <dbReference type="ARBA" id="ARBA00004569"/>
    </source>
</evidence>
<dbReference type="GO" id="GO:0005758">
    <property type="term" value="C:mitochondrial intermembrane space"/>
    <property type="evidence" value="ECO:0007669"/>
    <property type="project" value="UniProtKB-SubCell"/>
</dbReference>
<keyword evidence="6" id="KW-0679">Respiratory chain</keyword>
<comment type="subcellular location">
    <subcellularLocation>
        <location evidence="3">Mitochondrion inner membrane</location>
        <topology evidence="3">Peripheral membrane protein</topology>
    </subcellularLocation>
    <subcellularLocation>
        <location evidence="2">Mitochondrion intermembrane space</location>
    </subcellularLocation>
</comment>
<evidence type="ECO:0000313" key="12">
    <source>
        <dbReference type="EMBL" id="CAG9531611.1"/>
    </source>
</evidence>
<dbReference type="AlphaFoldDB" id="A0A8J2PQZ1"/>
<dbReference type="GO" id="GO:0005743">
    <property type="term" value="C:mitochondrial inner membrane"/>
    <property type="evidence" value="ECO:0007669"/>
    <property type="project" value="UniProtKB-SubCell"/>
</dbReference>
<evidence type="ECO:0000256" key="10">
    <source>
        <dbReference type="ARBA" id="ARBA00023136"/>
    </source>
</evidence>
<sequence length="69" mass="8311">MEKERPEEAYDPFERAIRKTGCWKEHLMCAECIGDTKDWRECNEELQKFRSCMQNYMQDKLESSQKASN</sequence>
<dbReference type="Pfam" id="PF10200">
    <property type="entry name" value="Ndufs5"/>
    <property type="match status" value="1"/>
</dbReference>
<keyword evidence="8" id="KW-0249">Electron transport</keyword>
<dbReference type="InterPro" id="IPR019342">
    <property type="entry name" value="NADH_UbQ_OxRdtase_FeS-su5"/>
</dbReference>
<evidence type="ECO:0000256" key="11">
    <source>
        <dbReference type="ARBA" id="ARBA00023157"/>
    </source>
</evidence>
<organism evidence="12 13">
    <name type="scientific">Cercopithifilaria johnstoni</name>
    <dbReference type="NCBI Taxonomy" id="2874296"/>
    <lineage>
        <taxon>Eukaryota</taxon>
        <taxon>Metazoa</taxon>
        <taxon>Ecdysozoa</taxon>
        <taxon>Nematoda</taxon>
        <taxon>Chromadorea</taxon>
        <taxon>Rhabditida</taxon>
        <taxon>Spirurina</taxon>
        <taxon>Spiruromorpha</taxon>
        <taxon>Filarioidea</taxon>
        <taxon>Onchocercidae</taxon>
        <taxon>Cercopithifilaria</taxon>
    </lineage>
</organism>
<evidence type="ECO:0000256" key="3">
    <source>
        <dbReference type="ARBA" id="ARBA00004637"/>
    </source>
</evidence>
<dbReference type="EMBL" id="CAKAEH010000667">
    <property type="protein sequence ID" value="CAG9531611.1"/>
    <property type="molecule type" value="Genomic_DNA"/>
</dbReference>
<evidence type="ECO:0000256" key="6">
    <source>
        <dbReference type="ARBA" id="ARBA00022660"/>
    </source>
</evidence>
<dbReference type="Proteomes" id="UP000746747">
    <property type="component" value="Unassembled WGS sequence"/>
</dbReference>
<evidence type="ECO:0000256" key="4">
    <source>
        <dbReference type="ARBA" id="ARBA00007372"/>
    </source>
</evidence>
<evidence type="ECO:0000256" key="9">
    <source>
        <dbReference type="ARBA" id="ARBA00023128"/>
    </source>
</evidence>
<name>A0A8J2PQZ1_9BILA</name>
<keyword evidence="11" id="KW-1015">Disulfide bond</keyword>
<evidence type="ECO:0000256" key="7">
    <source>
        <dbReference type="ARBA" id="ARBA00022792"/>
    </source>
</evidence>
<comment type="function">
    <text evidence="1">Accessory subunit of the mitochondrial membrane respiratory chain NADH dehydrogenase (Complex I), that is believed not to be involved in catalysis. Complex I functions in the transfer of electrons from NADH to the respiratory chain. The immediate electron acceptor for the enzyme is believed to be ubiquinone.</text>
</comment>
<dbReference type="PANTHER" id="PTHR13639:SF2">
    <property type="entry name" value="CYTOCHROME C OXIDASE ASSEMBLY FACTOR 4 HOMOLOG, MITOCHONDRIAL"/>
    <property type="match status" value="1"/>
</dbReference>
<evidence type="ECO:0000256" key="1">
    <source>
        <dbReference type="ARBA" id="ARBA00003195"/>
    </source>
</evidence>
<keyword evidence="9" id="KW-0496">Mitochondrion</keyword>
<keyword evidence="7" id="KW-0999">Mitochondrion inner membrane</keyword>
<dbReference type="PANTHER" id="PTHR13639">
    <property type="entry name" value="CYTOCHROME C OXIDASE ASSEMBLY FACTOR 4 HOMOLOG, MITOCHONDRIAL"/>
    <property type="match status" value="1"/>
</dbReference>